<dbReference type="PANTHER" id="PTHR30474">
    <property type="entry name" value="CELL CYCLE PROTEIN"/>
    <property type="match status" value="1"/>
</dbReference>
<evidence type="ECO:0000313" key="8">
    <source>
        <dbReference type="Proteomes" id="UP000034140"/>
    </source>
</evidence>
<evidence type="ECO:0000256" key="6">
    <source>
        <dbReference type="SAM" id="Phobius"/>
    </source>
</evidence>
<proteinExistence type="predicted"/>
<evidence type="ECO:0000256" key="5">
    <source>
        <dbReference type="ARBA" id="ARBA00023136"/>
    </source>
</evidence>
<evidence type="ECO:0000313" key="7">
    <source>
        <dbReference type="EMBL" id="KKP92381.1"/>
    </source>
</evidence>
<dbReference type="Proteomes" id="UP000034140">
    <property type="component" value="Unassembled WGS sequence"/>
</dbReference>
<accession>A0A0G0DTI9</accession>
<protein>
    <submittedName>
        <fullName evidence="7">RodA</fullName>
    </submittedName>
</protein>
<feature type="transmembrane region" description="Helical" evidence="6">
    <location>
        <begin position="82"/>
        <end position="101"/>
    </location>
</feature>
<comment type="subcellular location">
    <subcellularLocation>
        <location evidence="1">Membrane</location>
        <topology evidence="1">Multi-pass membrane protein</topology>
    </subcellularLocation>
</comment>
<evidence type="ECO:0000256" key="4">
    <source>
        <dbReference type="ARBA" id="ARBA00022989"/>
    </source>
</evidence>
<feature type="transmembrane region" description="Helical" evidence="6">
    <location>
        <begin position="331"/>
        <end position="352"/>
    </location>
</feature>
<feature type="transmembrane region" description="Helical" evidence="6">
    <location>
        <begin position="18"/>
        <end position="39"/>
    </location>
</feature>
<keyword evidence="3" id="KW-0133">Cell shape</keyword>
<feature type="transmembrane region" description="Helical" evidence="6">
    <location>
        <begin position="143"/>
        <end position="162"/>
    </location>
</feature>
<reference evidence="7 8" key="1">
    <citation type="journal article" date="2015" name="Nature">
        <title>rRNA introns, odd ribosomes, and small enigmatic genomes across a large radiation of phyla.</title>
        <authorList>
            <person name="Brown C.T."/>
            <person name="Hug L.A."/>
            <person name="Thomas B.C."/>
            <person name="Sharon I."/>
            <person name="Castelle C.J."/>
            <person name="Singh A."/>
            <person name="Wilkins M.J."/>
            <person name="Williams K.H."/>
            <person name="Banfield J.F."/>
        </authorList>
    </citation>
    <scope>NUCLEOTIDE SEQUENCE [LARGE SCALE GENOMIC DNA]</scope>
</reference>
<keyword evidence="5 6" id="KW-0472">Membrane</keyword>
<dbReference type="GO" id="GO:0032153">
    <property type="term" value="C:cell division site"/>
    <property type="evidence" value="ECO:0007669"/>
    <property type="project" value="TreeGrafter"/>
</dbReference>
<sequence length="440" mass="48123">MNLFSNNSKKFLSVDWKILLPALLLSILGLITLLSTTILPEGGYGDLGIVSKQIISLGIGFLLFFLISLVDLSYLKYWQVLLVIWTGTVLLLALTLIIGPVINGVRRWLYIGSFQLQPSEIAKFAVIAITAGIFSMRGKLNELILFGITFLSVITLFLLIYLEPGGSMSLLALTIWFLMTFLALSNPLRNTIVLLIAGSVSGGFLIAAITNNWIWYLTTILGVVLTVFVLYSKTKWKPLAIGALVLGLFLGIFFTVSWDTILHDYQKERIVAFINPAETTADEGFNVNQSKIAIGSGQLFGKGFGNGTQSKRNFLPEHQTDFIFASFAEEFGLVGSVVVLGLYGFLIVYCFMTAINVIQNPLHSLISMGVGIKLLLEVFINLGTNMGTIPATGIPLPLMSAGGTITIMTLVCLGLVQNIALRHRQGHRDVSGEILDVYED</sequence>
<keyword evidence="2 6" id="KW-0812">Transmembrane</keyword>
<dbReference type="GO" id="GO:0015648">
    <property type="term" value="F:lipid-linked peptidoglycan transporter activity"/>
    <property type="evidence" value="ECO:0007669"/>
    <property type="project" value="TreeGrafter"/>
</dbReference>
<dbReference type="Pfam" id="PF01098">
    <property type="entry name" value="FTSW_RODA_SPOVE"/>
    <property type="match status" value="2"/>
</dbReference>
<feature type="transmembrane region" description="Helical" evidence="6">
    <location>
        <begin position="215"/>
        <end position="232"/>
    </location>
</feature>
<organism evidence="7 8">
    <name type="scientific">candidate division WS6 bacterium GW2011_GWC1_36_11</name>
    <dbReference type="NCBI Taxonomy" id="1619090"/>
    <lineage>
        <taxon>Bacteria</taxon>
        <taxon>Candidatus Dojkabacteria</taxon>
    </lineage>
</organism>
<comment type="caution">
    <text evidence="7">The sequence shown here is derived from an EMBL/GenBank/DDBJ whole genome shotgun (WGS) entry which is preliminary data.</text>
</comment>
<evidence type="ECO:0000256" key="2">
    <source>
        <dbReference type="ARBA" id="ARBA00022692"/>
    </source>
</evidence>
<feature type="transmembrane region" description="Helical" evidence="6">
    <location>
        <begin position="121"/>
        <end position="136"/>
    </location>
</feature>
<name>A0A0G0DTI9_9BACT</name>
<dbReference type="InterPro" id="IPR001182">
    <property type="entry name" value="FtsW/RodA"/>
</dbReference>
<gene>
    <name evidence="7" type="ORF">UR96_C0015G0003</name>
</gene>
<feature type="transmembrane region" description="Helical" evidence="6">
    <location>
        <begin position="394"/>
        <end position="416"/>
    </location>
</feature>
<dbReference type="GO" id="GO:0005886">
    <property type="term" value="C:plasma membrane"/>
    <property type="evidence" value="ECO:0007669"/>
    <property type="project" value="TreeGrafter"/>
</dbReference>
<feature type="transmembrane region" description="Helical" evidence="6">
    <location>
        <begin position="192"/>
        <end position="209"/>
    </location>
</feature>
<evidence type="ECO:0000256" key="3">
    <source>
        <dbReference type="ARBA" id="ARBA00022960"/>
    </source>
</evidence>
<keyword evidence="4 6" id="KW-1133">Transmembrane helix</keyword>
<feature type="transmembrane region" description="Helical" evidence="6">
    <location>
        <begin position="54"/>
        <end position="75"/>
    </location>
</feature>
<dbReference type="AlphaFoldDB" id="A0A0G0DTI9"/>
<dbReference type="PATRIC" id="fig|1619090.3.peg.372"/>
<feature type="transmembrane region" description="Helical" evidence="6">
    <location>
        <begin position="168"/>
        <end position="185"/>
    </location>
</feature>
<dbReference type="GO" id="GO:0051301">
    <property type="term" value="P:cell division"/>
    <property type="evidence" value="ECO:0007669"/>
    <property type="project" value="InterPro"/>
</dbReference>
<feature type="transmembrane region" description="Helical" evidence="6">
    <location>
        <begin position="364"/>
        <end position="382"/>
    </location>
</feature>
<feature type="transmembrane region" description="Helical" evidence="6">
    <location>
        <begin position="239"/>
        <end position="258"/>
    </location>
</feature>
<evidence type="ECO:0000256" key="1">
    <source>
        <dbReference type="ARBA" id="ARBA00004141"/>
    </source>
</evidence>
<dbReference type="GO" id="GO:0008360">
    <property type="term" value="P:regulation of cell shape"/>
    <property type="evidence" value="ECO:0007669"/>
    <property type="project" value="UniProtKB-KW"/>
</dbReference>
<dbReference type="EMBL" id="LBRE01000015">
    <property type="protein sequence ID" value="KKP92381.1"/>
    <property type="molecule type" value="Genomic_DNA"/>
</dbReference>